<feature type="compositionally biased region" description="Basic and acidic residues" evidence="1">
    <location>
        <begin position="570"/>
        <end position="579"/>
    </location>
</feature>
<feature type="compositionally biased region" description="Polar residues" evidence="1">
    <location>
        <begin position="609"/>
        <end position="619"/>
    </location>
</feature>
<evidence type="ECO:0000313" key="2">
    <source>
        <dbReference type="EMBL" id="KAJ8891111.1"/>
    </source>
</evidence>
<protein>
    <submittedName>
        <fullName evidence="2">Uncharacterized protein</fullName>
    </submittedName>
</protein>
<comment type="caution">
    <text evidence="2">The sequence shown here is derived from an EMBL/GenBank/DDBJ whole genome shotgun (WGS) entry which is preliminary data.</text>
</comment>
<feature type="region of interest" description="Disordered" evidence="1">
    <location>
        <begin position="570"/>
        <end position="619"/>
    </location>
</feature>
<name>A0ABQ9I416_9NEOP</name>
<evidence type="ECO:0000313" key="3">
    <source>
        <dbReference type="Proteomes" id="UP001159363"/>
    </source>
</evidence>
<sequence>MPVIEDLRLLGTQDLAGHSSDGTSVCHDNLEEELIEERQTATLYVDHQEYSSVCNRDTDEGFDSCKGGGGADEDERQQVDQEYLECDMLNEKQLDEGRECKPNLRGAPLALSTNIETTIYLIRINLAPPKPKYCVSTTAPPRPSLNLEATLTFHGVIVKIDVSRLPLYYLTLIYLTKWGRGGAVARVLASHQGEPGSIPGGVAPGFSHVGIVPHDGRIFLGDLLFPRALSFRRCSTLTQITFIGSRDLAVEESAKSLRSLDACIGQPARHGEMIATPALTEVYLGGPCQAAGSGREMGTVIANPAGPWMRQMCQGLPSLVSFARRRPLMENILASGCSAYGRAAVAKPISSIGDTSLETPQNSQSPASGNRAGRRLCSAGFLGGLPFPPPLHSGAAPLSPHFTLVGSQDLVAKSRPNLSSQLTQLNSGSLRARAEGAHLRELAGKCGGRTPKGARGQVLVCIQLRVWGAIAVCDLVLDLGITGHSRVDNLNCRRNDNFLVTVAKKASRRIGIVRPRNSKPKGIRRLSVFCIYGINSVFRHHGLPFRVYTAHFRKTFRKYTFRIGSDVSHERAAHTDGHKSHPCPPRGSKPEPLTLNTRPTAPQGAANRSLRTQMATSPSTHARTVTRAHICCRPSNFSAESGCAGCFYVRAYTAGPLSCRSATDRSVPSHSLGSTRRLACPDVCGYQYCRAVVLPLSYRPARAEPLAREYEGTRMPRRLRVPLLHWEPVFTGATQHSLKLTARSKYFDGGGWGGLTSPTLHIKNEKLPGWTRTLAHKSPYNSRSELRRYPKTRNTQTIQSPITKANLSLKCLEMQLVVKSSFLGIRLGVGADCTRYNPFGDKVANTSGGDHAKLPAYEVRQAAGHININPFSSLRPEPSVALAALLRTCPGDKNRADNSFTNSPRQLLHAYETQARRSIRAKITFGTLQISYKDNVLYTLTRKFNVIVYQPKTQEALASIRFNDTHNARLHHRGSKLDPRSDLRSTQNCCTIRVQSWIGDRDEVHFEPPKLAVRNLDPRSAAIERSVLDYLARACEVLIFRLASRWERSVLDYLARACEVLIFRLASRWERSVLDYLARACEVLIFRLASRCKRSAIDYLIRRILAVLATDVFLERPVSRCLPANRRPTVSELPNSDWPVKLDSTVLCTNMQISTVHWLSAATVEGDDWASVLQEVSNTVHSSQSAEACPRILPPPVHKVPPVLPTTPFANGKEEPRDIRPINSTIGYSRNTILFAQFAGLTTLPRKRSTLMVDQDLSFVPSVSHHDCINSTISLSVRSFGQILNTTIFEETILIFNTAALLPFYSRAGPLTLEFPLSAGEEYPKPPFYITGTLLPQPGGGGGGSIPCEEPWPPRLPSVILWRKGEANLLPPPHP</sequence>
<dbReference type="Proteomes" id="UP001159363">
    <property type="component" value="Chromosome 3"/>
</dbReference>
<organism evidence="2 3">
    <name type="scientific">Dryococelus australis</name>
    <dbReference type="NCBI Taxonomy" id="614101"/>
    <lineage>
        <taxon>Eukaryota</taxon>
        <taxon>Metazoa</taxon>
        <taxon>Ecdysozoa</taxon>
        <taxon>Arthropoda</taxon>
        <taxon>Hexapoda</taxon>
        <taxon>Insecta</taxon>
        <taxon>Pterygota</taxon>
        <taxon>Neoptera</taxon>
        <taxon>Polyneoptera</taxon>
        <taxon>Phasmatodea</taxon>
        <taxon>Verophasmatodea</taxon>
        <taxon>Anareolatae</taxon>
        <taxon>Phasmatidae</taxon>
        <taxon>Eurycanthinae</taxon>
        <taxon>Dryococelus</taxon>
    </lineage>
</organism>
<reference evidence="2 3" key="1">
    <citation type="submission" date="2023-02" db="EMBL/GenBank/DDBJ databases">
        <title>LHISI_Scaffold_Assembly.</title>
        <authorList>
            <person name="Stuart O.P."/>
            <person name="Cleave R."/>
            <person name="Magrath M.J.L."/>
            <person name="Mikheyev A.S."/>
        </authorList>
    </citation>
    <scope>NUCLEOTIDE SEQUENCE [LARGE SCALE GENOMIC DNA]</scope>
    <source>
        <strain evidence="2">Daus_M_001</strain>
        <tissue evidence="2">Leg muscle</tissue>
    </source>
</reference>
<proteinExistence type="predicted"/>
<accession>A0ABQ9I416</accession>
<gene>
    <name evidence="2" type="ORF">PR048_010621</name>
</gene>
<evidence type="ECO:0000256" key="1">
    <source>
        <dbReference type="SAM" id="MobiDB-lite"/>
    </source>
</evidence>
<dbReference type="EMBL" id="JARBHB010000003">
    <property type="protein sequence ID" value="KAJ8891111.1"/>
    <property type="molecule type" value="Genomic_DNA"/>
</dbReference>
<keyword evidence="3" id="KW-1185">Reference proteome</keyword>